<keyword evidence="5" id="KW-0234">DNA repair</keyword>
<organism evidence="9 10">
    <name type="scientific">Danaus chrysippus</name>
    <name type="common">African queen</name>
    <dbReference type="NCBI Taxonomy" id="151541"/>
    <lineage>
        <taxon>Eukaryota</taxon>
        <taxon>Metazoa</taxon>
        <taxon>Ecdysozoa</taxon>
        <taxon>Arthropoda</taxon>
        <taxon>Hexapoda</taxon>
        <taxon>Insecta</taxon>
        <taxon>Pterygota</taxon>
        <taxon>Neoptera</taxon>
        <taxon>Endopterygota</taxon>
        <taxon>Lepidoptera</taxon>
        <taxon>Glossata</taxon>
        <taxon>Ditrysia</taxon>
        <taxon>Papilionoidea</taxon>
        <taxon>Nymphalidae</taxon>
        <taxon>Danainae</taxon>
        <taxon>Danaini</taxon>
        <taxon>Danaina</taxon>
        <taxon>Danaus</taxon>
        <taxon>Anosia</taxon>
    </lineage>
</organism>
<evidence type="ECO:0000256" key="1">
    <source>
        <dbReference type="ARBA" id="ARBA00004123"/>
    </source>
</evidence>
<evidence type="ECO:0000313" key="9">
    <source>
        <dbReference type="EMBL" id="CAG9568521.1"/>
    </source>
</evidence>
<feature type="compositionally biased region" description="Basic and acidic residues" evidence="8">
    <location>
        <begin position="1"/>
        <end position="10"/>
    </location>
</feature>
<comment type="caution">
    <text evidence="9">The sequence shown here is derived from an EMBL/GenBank/DDBJ whole genome shotgun (WGS) entry which is preliminary data.</text>
</comment>
<comment type="similarity">
    <text evidence="2">Belongs to the SLX4 family.</text>
</comment>
<dbReference type="GO" id="GO:0000712">
    <property type="term" value="P:resolution of meiotic recombination intermediates"/>
    <property type="evidence" value="ECO:0007669"/>
    <property type="project" value="TreeGrafter"/>
</dbReference>
<evidence type="ECO:0000256" key="4">
    <source>
        <dbReference type="ARBA" id="ARBA00023172"/>
    </source>
</evidence>
<gene>
    <name evidence="9" type="ORF">DCHRY22_LOCUS8394</name>
</gene>
<dbReference type="EMBL" id="CAKASE010000061">
    <property type="protein sequence ID" value="CAG9568521.1"/>
    <property type="molecule type" value="Genomic_DNA"/>
</dbReference>
<evidence type="ECO:0000313" key="10">
    <source>
        <dbReference type="Proteomes" id="UP000789524"/>
    </source>
</evidence>
<dbReference type="InterPro" id="IPR018574">
    <property type="entry name" value="Structure-sp_endonuc_su_Slx4"/>
</dbReference>
<dbReference type="Proteomes" id="UP000789524">
    <property type="component" value="Unassembled WGS sequence"/>
</dbReference>
<protein>
    <recommendedName>
        <fullName evidence="7">Structure-specific endonuclease subunit SLX4</fullName>
    </recommendedName>
</protein>
<keyword evidence="4" id="KW-0233">DNA recombination</keyword>
<comment type="subcellular location">
    <subcellularLocation>
        <location evidence="1">Nucleus</location>
    </subcellularLocation>
</comment>
<evidence type="ECO:0000256" key="8">
    <source>
        <dbReference type="SAM" id="MobiDB-lite"/>
    </source>
</evidence>
<evidence type="ECO:0000256" key="3">
    <source>
        <dbReference type="ARBA" id="ARBA00022763"/>
    </source>
</evidence>
<dbReference type="GO" id="GO:0006281">
    <property type="term" value="P:DNA repair"/>
    <property type="evidence" value="ECO:0007669"/>
    <property type="project" value="UniProtKB-KW"/>
</dbReference>
<dbReference type="PANTHER" id="PTHR21541:SF3">
    <property type="entry name" value="STRUCTURE-SPECIFIC ENDONUCLEASE SUBUNIT SLX4"/>
    <property type="match status" value="1"/>
</dbReference>
<dbReference type="GO" id="GO:0033557">
    <property type="term" value="C:Slx1-Slx4 complex"/>
    <property type="evidence" value="ECO:0007669"/>
    <property type="project" value="InterPro"/>
</dbReference>
<feature type="compositionally biased region" description="Basic residues" evidence="8">
    <location>
        <begin position="11"/>
        <end position="33"/>
    </location>
</feature>
<keyword evidence="6" id="KW-0539">Nucleus</keyword>
<feature type="compositionally biased region" description="Basic and acidic residues" evidence="8">
    <location>
        <begin position="986"/>
        <end position="996"/>
    </location>
</feature>
<feature type="region of interest" description="Disordered" evidence="8">
    <location>
        <begin position="568"/>
        <end position="595"/>
    </location>
</feature>
<feature type="compositionally biased region" description="Basic residues" evidence="8">
    <location>
        <begin position="997"/>
        <end position="1008"/>
    </location>
</feature>
<dbReference type="OrthoDB" id="5576441at2759"/>
<dbReference type="CDD" id="cd22999">
    <property type="entry name" value="SAP_SLX4"/>
    <property type="match status" value="1"/>
</dbReference>
<dbReference type="PANTHER" id="PTHR21541">
    <property type="entry name" value="BTB POZ DOMAIN CONTAINING 12"/>
    <property type="match status" value="1"/>
</dbReference>
<dbReference type="Pfam" id="PF09494">
    <property type="entry name" value="Slx4"/>
    <property type="match status" value="1"/>
</dbReference>
<feature type="region of interest" description="Disordered" evidence="8">
    <location>
        <begin position="986"/>
        <end position="1008"/>
    </location>
</feature>
<name>A0A8J2QTW8_9NEOP</name>
<dbReference type="AlphaFoldDB" id="A0A8J2QTW8"/>
<evidence type="ECO:0000256" key="5">
    <source>
        <dbReference type="ARBA" id="ARBA00023204"/>
    </source>
</evidence>
<evidence type="ECO:0000256" key="7">
    <source>
        <dbReference type="ARBA" id="ARBA00029496"/>
    </source>
</evidence>
<keyword evidence="3" id="KW-0227">DNA damage</keyword>
<evidence type="ECO:0000256" key="2">
    <source>
        <dbReference type="ARBA" id="ARBA00006661"/>
    </source>
</evidence>
<accession>A0A8J2QTW8</accession>
<reference evidence="9" key="1">
    <citation type="submission" date="2021-09" db="EMBL/GenBank/DDBJ databases">
        <authorList>
            <person name="Martin H S."/>
        </authorList>
    </citation>
    <scope>NUCLEOTIDE SEQUENCE</scope>
</reference>
<dbReference type="GO" id="GO:0006260">
    <property type="term" value="P:DNA replication"/>
    <property type="evidence" value="ECO:0007669"/>
    <property type="project" value="InterPro"/>
</dbReference>
<evidence type="ECO:0000256" key="6">
    <source>
        <dbReference type="ARBA" id="ARBA00023242"/>
    </source>
</evidence>
<feature type="region of interest" description="Disordered" evidence="8">
    <location>
        <begin position="1"/>
        <end position="39"/>
    </location>
</feature>
<sequence length="1122" mass="128410">MDDSFSDFKEKKKCKIGPKAVQKSKNRQKKPLKPTKGQKDIRALIKKNELVSYSRDFNEVCKESGIDVDAEQLQLAIALSKSLDSNQSSIASTSEDVEVQNKLSSQERTAKIRSTLQEYGFKVNGSKVPPVILNKRRKYSKHSKLLTITNEERQTKISAKYAEVLALNCHTVIDVYDDNYLNHEIFYKATNISYEHIKNDDVYYVSNLIEKATHKSCLLRNWSEIPGRPASPEPSNNDIDFHSIQCSEQDLDEILSSSIDIAQSIVRNKQNCIEEHSSKTIHSNIKLTECGQLNTFSTINSPPEVVYNDFDNSNELNNHTKLDTNDVQALEVLDENEVQIGDFNENSVKEKEPSHKEDSIDKNLIYRSASPDLFDEDCSIVEKNDSRIDEGEKNHTIFMDLTQSDNNFNIRNLNSIKHNSDNIIEIIECVDYNDVSKKYDIDKRKSIDGENSDVGNKIDCVQSNKVNNDENIEMIDLTQRPNLIEELPSIDLDNKNTSLELDDTVIYENHEVISEPTSNAINRTNQVTDFNIKFNGISDTNGYIQGVDISEVYDENVENSEVMNIDLTQSSGKSVGNNSNHENDENLNLSDSESINSGKGLSLDNLGNGNDINDTIAFDNDYDNDNNVLQRAASVSLNNDMEIEDVNDCVLKNSNHGSFIIDNYNDNDNNVSLQKKKTKSASLNNDMEIEDLDDVLEHSNHRFIEFDNDHNNDNDVSLQRRKSKSISLDNSDIQNVDNYTERNTQKIENGNNSDKYMSNVDIDLTQASDKSFDENDQININADIEIIDGIVTTENDDSKIDLTQFNDDIGFNDEAIHNSSKTIKAIDTSIDYDVIFDEVMSDSKKSNRNSSKEISEHNSEVFDLSDKELNYSVHHSFYQDVFDDGNINLSQHTPVKGDVYKEKTPIRINDDEIIRNKDDDDEYIIKTSPVTPMADYEAMTTPERNKELEKYGLKPFKRKRAIQLLTYVYNQTHPIIQNCSPEECPTKKFKSTEEKTPKKKSPRKKTPKKCLDFGTEIDENNIYVITSEVPEIRNIECDSNDWIFQTKEKAKVHSCRMPLHIAFYNYVSCRKLLRESILKYEPINIDIIHKQLVGYGYRYNPKDLLKFMDKKCITVKIRNWKE</sequence>
<feature type="compositionally biased region" description="Low complexity" evidence="8">
    <location>
        <begin position="586"/>
        <end position="595"/>
    </location>
</feature>
<keyword evidence="10" id="KW-1185">Reference proteome</keyword>
<proteinExistence type="inferred from homology"/>